<organism evidence="1 2">
    <name type="scientific">Winogradskyella epiphytica</name>
    <dbReference type="NCBI Taxonomy" id="262005"/>
    <lineage>
        <taxon>Bacteria</taxon>
        <taxon>Pseudomonadati</taxon>
        <taxon>Bacteroidota</taxon>
        <taxon>Flavobacteriia</taxon>
        <taxon>Flavobacteriales</taxon>
        <taxon>Flavobacteriaceae</taxon>
        <taxon>Winogradskyella</taxon>
    </lineage>
</organism>
<dbReference type="OrthoDB" id="1436620at2"/>
<gene>
    <name evidence="1" type="ORF">DFQ11_101175</name>
</gene>
<evidence type="ECO:0000313" key="2">
    <source>
        <dbReference type="Proteomes" id="UP000248054"/>
    </source>
</evidence>
<dbReference type="Pfam" id="PF10677">
    <property type="entry name" value="DUF2490"/>
    <property type="match status" value="1"/>
</dbReference>
<proteinExistence type="predicted"/>
<name>A0A2V4XHI5_9FLAO</name>
<protein>
    <submittedName>
        <fullName evidence="1">Uncharacterized protein DUF2490</fullName>
    </submittedName>
</protein>
<accession>A0A2V4XHI5</accession>
<evidence type="ECO:0000313" key="1">
    <source>
        <dbReference type="EMBL" id="PYE82750.1"/>
    </source>
</evidence>
<dbReference type="AlphaFoldDB" id="A0A2V4XHI5"/>
<keyword evidence="2" id="KW-1185">Reference proteome</keyword>
<sequence length="214" mass="25302">MLAQTNYSVLFEPEISLGYDVTSRYSHSFGIENRNLVFNDSDLKFEIKHIELAHTSTYALNSLQNIGLGIQFRFKENFDTIKENEFRLLQEYKWKNSGEYLDIAQRIRTEQRFYTSITTFRTRYELGLSFPLQRIKPHTHKTNISQTYIKTEMESLLEVAKTQKPKYEQRFSALFGCLLHVKTGFEIGFQYRLADYTQNIEHELFIVTGIDIHL</sequence>
<dbReference type="Proteomes" id="UP000248054">
    <property type="component" value="Unassembled WGS sequence"/>
</dbReference>
<dbReference type="InterPro" id="IPR019619">
    <property type="entry name" value="DUF2490"/>
</dbReference>
<dbReference type="RefSeq" id="WP_110473750.1">
    <property type="nucleotide sequence ID" value="NZ_BMWQ01000001.1"/>
</dbReference>
<comment type="caution">
    <text evidence="1">The sequence shown here is derived from an EMBL/GenBank/DDBJ whole genome shotgun (WGS) entry which is preliminary data.</text>
</comment>
<reference evidence="1 2" key="1">
    <citation type="submission" date="2018-06" db="EMBL/GenBank/DDBJ databases">
        <title>Genomic Encyclopedia of Type Strains, Phase III (KMG-III): the genomes of soil and plant-associated and newly described type strains.</title>
        <authorList>
            <person name="Whitman W."/>
        </authorList>
    </citation>
    <scope>NUCLEOTIDE SEQUENCE [LARGE SCALE GENOMIC DNA]</scope>
    <source>
        <strain evidence="1 2">CECT 7945</strain>
    </source>
</reference>
<dbReference type="EMBL" id="QJTD01000001">
    <property type="protein sequence ID" value="PYE82750.1"/>
    <property type="molecule type" value="Genomic_DNA"/>
</dbReference>